<dbReference type="GO" id="GO:0005524">
    <property type="term" value="F:ATP binding"/>
    <property type="evidence" value="ECO:0007669"/>
    <property type="project" value="UniProtKB-KW"/>
</dbReference>
<protein>
    <submittedName>
        <fullName evidence="3">Uncharacterized protein</fullName>
    </submittedName>
</protein>
<gene>
    <name evidence="3" type="ORF">A4X06_0g6972</name>
</gene>
<dbReference type="InterPro" id="IPR036747">
    <property type="entry name" value="ASF1-like_sf"/>
</dbReference>
<dbReference type="InterPro" id="IPR013126">
    <property type="entry name" value="Hsp_70_fam"/>
</dbReference>
<dbReference type="Pfam" id="PF00012">
    <property type="entry name" value="HSP70"/>
    <property type="match status" value="1"/>
</dbReference>
<dbReference type="InterPro" id="IPR029047">
    <property type="entry name" value="HSP70_peptide-bd_sf"/>
</dbReference>
<organism evidence="3 4">
    <name type="scientific">Tilletia controversa</name>
    <name type="common">dwarf bunt fungus</name>
    <dbReference type="NCBI Taxonomy" id="13291"/>
    <lineage>
        <taxon>Eukaryota</taxon>
        <taxon>Fungi</taxon>
        <taxon>Dikarya</taxon>
        <taxon>Basidiomycota</taxon>
        <taxon>Ustilaginomycotina</taxon>
        <taxon>Exobasidiomycetes</taxon>
        <taxon>Tilletiales</taxon>
        <taxon>Tilletiaceae</taxon>
        <taxon>Tilletia</taxon>
    </lineage>
</organism>
<dbReference type="Gene3D" id="2.60.40.1490">
    <property type="entry name" value="Histone chaperone ASF1-like"/>
    <property type="match status" value="1"/>
</dbReference>
<evidence type="ECO:0000256" key="1">
    <source>
        <dbReference type="ARBA" id="ARBA00022741"/>
    </source>
</evidence>
<name>A0A8X7SUH5_9BASI</name>
<dbReference type="GO" id="GO:0140662">
    <property type="term" value="F:ATP-dependent protein folding chaperone"/>
    <property type="evidence" value="ECO:0007669"/>
    <property type="project" value="InterPro"/>
</dbReference>
<evidence type="ECO:0000313" key="4">
    <source>
        <dbReference type="Proteomes" id="UP000077684"/>
    </source>
</evidence>
<dbReference type="GO" id="GO:0006325">
    <property type="term" value="P:chromatin organization"/>
    <property type="evidence" value="ECO:0007669"/>
    <property type="project" value="InterPro"/>
</dbReference>
<dbReference type="Gene3D" id="2.60.34.10">
    <property type="entry name" value="Substrate Binding Domain Of DNAk, Chain A, domain 1"/>
    <property type="match status" value="1"/>
</dbReference>
<dbReference type="Proteomes" id="UP000077684">
    <property type="component" value="Unassembled WGS sequence"/>
</dbReference>
<dbReference type="SUPFAM" id="SSF100920">
    <property type="entry name" value="Heat shock protein 70kD (HSP70), peptide-binding domain"/>
    <property type="match status" value="1"/>
</dbReference>
<keyword evidence="1" id="KW-0547">Nucleotide-binding</keyword>
<dbReference type="SUPFAM" id="SSF101546">
    <property type="entry name" value="ASF1-like"/>
    <property type="match status" value="1"/>
</dbReference>
<evidence type="ECO:0000256" key="2">
    <source>
        <dbReference type="ARBA" id="ARBA00022840"/>
    </source>
</evidence>
<dbReference type="PANTHER" id="PTHR19375">
    <property type="entry name" value="HEAT SHOCK PROTEIN 70KDA"/>
    <property type="match status" value="1"/>
</dbReference>
<reference evidence="3" key="2">
    <citation type="journal article" date="2019" name="IMA Fungus">
        <title>Genome sequencing and comparison of five Tilletia species to identify candidate genes for the detection of regulated species infecting wheat.</title>
        <authorList>
            <person name="Nguyen H.D.T."/>
            <person name="Sultana T."/>
            <person name="Kesanakurti P."/>
            <person name="Hambleton S."/>
        </authorList>
    </citation>
    <scope>NUCLEOTIDE SEQUENCE</scope>
    <source>
        <strain evidence="3">DAOMC 236426</strain>
    </source>
</reference>
<accession>A0A8X7SUH5</accession>
<dbReference type="EMBL" id="LWDE02001111">
    <property type="protein sequence ID" value="KAE8242362.1"/>
    <property type="molecule type" value="Genomic_DNA"/>
</dbReference>
<dbReference type="AlphaFoldDB" id="A0A8X7SUH5"/>
<keyword evidence="2" id="KW-0067">ATP-binding</keyword>
<comment type="caution">
    <text evidence="3">The sequence shown here is derived from an EMBL/GenBank/DDBJ whole genome shotgun (WGS) entry which is preliminary data.</text>
</comment>
<keyword evidence="4" id="KW-1185">Reference proteome</keyword>
<sequence length="181" mass="20204">MRLTSTTAPTDASMTVLRWMIPVRADFTNKFKLSGIAPAPPGVPQIEVTFDVDANSVFNVSAADKTPGKSQKITINNDKARLSKDDIERMVNEAEKFRAEDEAATARITAKNGLESYAYNLRSSLNEEAFASKFELTTRLSIVHFQNVEMTSATANFTDPYIFRVTFECISPLTELEHRDD</sequence>
<evidence type="ECO:0000313" key="3">
    <source>
        <dbReference type="EMBL" id="KAE8242362.1"/>
    </source>
</evidence>
<dbReference type="GO" id="GO:0005634">
    <property type="term" value="C:nucleus"/>
    <property type="evidence" value="ECO:0007669"/>
    <property type="project" value="InterPro"/>
</dbReference>
<proteinExistence type="predicted"/>
<reference evidence="3" key="1">
    <citation type="submission" date="2016-04" db="EMBL/GenBank/DDBJ databases">
        <authorList>
            <person name="Nguyen H.D."/>
            <person name="Samba Siva P."/>
            <person name="Cullis J."/>
            <person name="Levesque C.A."/>
            <person name="Hambleton S."/>
        </authorList>
    </citation>
    <scope>NUCLEOTIDE SEQUENCE</scope>
    <source>
        <strain evidence="3">DAOMC 236426</strain>
    </source>
</reference>